<accession>A0A7J7KEE8</accession>
<dbReference type="Proteomes" id="UP000593567">
    <property type="component" value="Unassembled WGS sequence"/>
</dbReference>
<evidence type="ECO:0000313" key="2">
    <source>
        <dbReference type="Proteomes" id="UP000593567"/>
    </source>
</evidence>
<dbReference type="AlphaFoldDB" id="A0A7J7KEE8"/>
<dbReference type="EMBL" id="VXIV02000638">
    <property type="protein sequence ID" value="KAF6037009.1"/>
    <property type="molecule type" value="Genomic_DNA"/>
</dbReference>
<organism evidence="1 2">
    <name type="scientific">Bugula neritina</name>
    <name type="common">Brown bryozoan</name>
    <name type="synonym">Sertularia neritina</name>
    <dbReference type="NCBI Taxonomy" id="10212"/>
    <lineage>
        <taxon>Eukaryota</taxon>
        <taxon>Metazoa</taxon>
        <taxon>Spiralia</taxon>
        <taxon>Lophotrochozoa</taxon>
        <taxon>Bryozoa</taxon>
        <taxon>Gymnolaemata</taxon>
        <taxon>Cheilostomatida</taxon>
        <taxon>Flustrina</taxon>
        <taxon>Buguloidea</taxon>
        <taxon>Bugulidae</taxon>
        <taxon>Bugula</taxon>
    </lineage>
</organism>
<comment type="caution">
    <text evidence="1">The sequence shown here is derived from an EMBL/GenBank/DDBJ whole genome shotgun (WGS) entry which is preliminary data.</text>
</comment>
<proteinExistence type="predicted"/>
<evidence type="ECO:0000313" key="1">
    <source>
        <dbReference type="EMBL" id="KAF6037009.1"/>
    </source>
</evidence>
<name>A0A7J7KEE8_BUGNE</name>
<sequence>MSYKDVVDILKRHFKTIRRSNGECVSDFVARLKSASRYCEFNEKLNENLVKQFRMGINDSLIREKLIDMLLTQQEYFEEMIRKAQEVEFNRKMSDLSMNDQPAVQAIQEEET</sequence>
<reference evidence="1" key="1">
    <citation type="submission" date="2020-06" db="EMBL/GenBank/DDBJ databases">
        <title>Draft genome of Bugula neritina, a colonial animal packing powerful symbionts and potential medicines.</title>
        <authorList>
            <person name="Rayko M."/>
        </authorList>
    </citation>
    <scope>NUCLEOTIDE SEQUENCE [LARGE SCALE GENOMIC DNA]</scope>
    <source>
        <strain evidence="1">Kwan_BN1</strain>
    </source>
</reference>
<gene>
    <name evidence="1" type="ORF">EB796_004684</name>
</gene>
<dbReference type="OrthoDB" id="10064127at2759"/>
<protein>
    <submittedName>
        <fullName evidence="1">Uncharacterized protein</fullName>
    </submittedName>
</protein>
<keyword evidence="2" id="KW-1185">Reference proteome</keyword>